<evidence type="ECO:0000256" key="1">
    <source>
        <dbReference type="SAM" id="Phobius"/>
    </source>
</evidence>
<sequence length="63" mass="7450">MSLNYILILGQMKKRVKLLFTPILAYGVFITFNEFTRNPGFSLLITFTVTVFFLWIIFREAVR</sequence>
<proteinExistence type="predicted"/>
<accession>A0A1M5W0C1</accession>
<feature type="transmembrane region" description="Helical" evidence="1">
    <location>
        <begin position="41"/>
        <end position="58"/>
    </location>
</feature>
<keyword evidence="3" id="KW-1185">Reference proteome</keyword>
<name>A0A1M5W0C1_9BACT</name>
<dbReference type="Proteomes" id="UP000184212">
    <property type="component" value="Unassembled WGS sequence"/>
</dbReference>
<evidence type="ECO:0000313" key="2">
    <source>
        <dbReference type="EMBL" id="SHH80911.1"/>
    </source>
</evidence>
<reference evidence="2 3" key="1">
    <citation type="submission" date="2016-11" db="EMBL/GenBank/DDBJ databases">
        <authorList>
            <person name="Jaros S."/>
            <person name="Januszkiewicz K."/>
            <person name="Wedrychowicz H."/>
        </authorList>
    </citation>
    <scope>NUCLEOTIDE SEQUENCE [LARGE SCALE GENOMIC DNA]</scope>
    <source>
        <strain evidence="2 3">DSM 24574</strain>
    </source>
</reference>
<evidence type="ECO:0000313" key="3">
    <source>
        <dbReference type="Proteomes" id="UP000184212"/>
    </source>
</evidence>
<dbReference type="EMBL" id="FQWQ01000004">
    <property type="protein sequence ID" value="SHH80911.1"/>
    <property type="molecule type" value="Genomic_DNA"/>
</dbReference>
<organism evidence="2 3">
    <name type="scientific">Chryseolinea serpens</name>
    <dbReference type="NCBI Taxonomy" id="947013"/>
    <lineage>
        <taxon>Bacteria</taxon>
        <taxon>Pseudomonadati</taxon>
        <taxon>Bacteroidota</taxon>
        <taxon>Cytophagia</taxon>
        <taxon>Cytophagales</taxon>
        <taxon>Fulvivirgaceae</taxon>
        <taxon>Chryseolinea</taxon>
    </lineage>
</organism>
<keyword evidence="1" id="KW-1133">Transmembrane helix</keyword>
<protein>
    <submittedName>
        <fullName evidence="2">Uncharacterized protein</fullName>
    </submittedName>
</protein>
<gene>
    <name evidence="2" type="ORF">SAMN04488109_5559</name>
</gene>
<keyword evidence="1" id="KW-0812">Transmembrane</keyword>
<keyword evidence="1" id="KW-0472">Membrane</keyword>
<dbReference type="AlphaFoldDB" id="A0A1M5W0C1"/>
<feature type="transmembrane region" description="Helical" evidence="1">
    <location>
        <begin position="16"/>
        <end position="35"/>
    </location>
</feature>